<name>A0AAN6SZ31_9PEZI</name>
<reference evidence="3" key="1">
    <citation type="journal article" date="2023" name="Mol. Phylogenet. Evol.">
        <title>Genome-scale phylogeny and comparative genomics of the fungal order Sordariales.</title>
        <authorList>
            <person name="Hensen N."/>
            <person name="Bonometti L."/>
            <person name="Westerberg I."/>
            <person name="Brannstrom I.O."/>
            <person name="Guillou S."/>
            <person name="Cros-Aarteil S."/>
            <person name="Calhoun S."/>
            <person name="Haridas S."/>
            <person name="Kuo A."/>
            <person name="Mondo S."/>
            <person name="Pangilinan J."/>
            <person name="Riley R."/>
            <person name="LaButti K."/>
            <person name="Andreopoulos B."/>
            <person name="Lipzen A."/>
            <person name="Chen C."/>
            <person name="Yan M."/>
            <person name="Daum C."/>
            <person name="Ng V."/>
            <person name="Clum A."/>
            <person name="Steindorff A."/>
            <person name="Ohm R.A."/>
            <person name="Martin F."/>
            <person name="Silar P."/>
            <person name="Natvig D.O."/>
            <person name="Lalanne C."/>
            <person name="Gautier V."/>
            <person name="Ament-Velasquez S.L."/>
            <person name="Kruys A."/>
            <person name="Hutchinson M.I."/>
            <person name="Powell A.J."/>
            <person name="Barry K."/>
            <person name="Miller A.N."/>
            <person name="Grigoriev I.V."/>
            <person name="Debuchy R."/>
            <person name="Gladieux P."/>
            <person name="Hiltunen Thoren M."/>
            <person name="Johannesson H."/>
        </authorList>
    </citation>
    <scope>NUCLEOTIDE SEQUENCE</scope>
    <source>
        <strain evidence="3">CBS 757.83</strain>
    </source>
</reference>
<feature type="compositionally biased region" description="Polar residues" evidence="1">
    <location>
        <begin position="26"/>
        <end position="35"/>
    </location>
</feature>
<sequence>MVRLARAPTSRSDDDDEFPDIDALVSSKNLQSQAATPRAQRQPKGRSSTDEAVRSATAIRRRKLGPLTDNLLLRAWTPDSAEDAREETHARGERERREPRRTRVELRTRNTKLAAVVPSSPADPDNDYVSAQEEASIIEDVSMFDDTFHSCASEGSDSEFNGYEDDEDEDDVFGADIPPQRSPAKPRLPPNDRKQRARGSGGTSSEVQSILDKEERALSQPNPSLTSSGRQDPKSTLPIGRKRESKAKDSTQGLAETLSKLRLDEAEEKPRRAKHSIPDDDAVTPPSTSPKTQPGLVSPKKLPRIPVTPHRPSSDIFWSQEFMDDWNEEHSPRKQLFPDAAAARQRSPTKSSPEKKPQKTPGAKKPSEREAKKAFETAKHELAQTFLQELDEAITKGKLAELAASTGGIKLVWTNKLNTTAGRANWKRETIRTTTRPADDPSSSSSTTATAPPKYRHHASIELAEKVIDDEHRLLNVLAHEFCHLANFMVSGVTSQPHGAQFKAWAAQVSRAFGASRGVSVTTKHSYDIDFKYVWRCVACQTEFKRHSRSIDPARHRCGACRSELLQTKPVPRKKAGEGGEGGNVKVSEYQAFLKEQMRVVKGENPKSPQKEIMKIVASRWAAKKNKVATPGGAMQAVEEGMLELAV</sequence>
<evidence type="ECO:0000259" key="2">
    <source>
        <dbReference type="SMART" id="SM00731"/>
    </source>
</evidence>
<dbReference type="AlphaFoldDB" id="A0AAN6SZ31"/>
<protein>
    <recommendedName>
        <fullName evidence="2">SprT-like domain-containing protein</fullName>
    </recommendedName>
</protein>
<dbReference type="InterPro" id="IPR006640">
    <property type="entry name" value="SprT-like_domain"/>
</dbReference>
<dbReference type="EMBL" id="MU863663">
    <property type="protein sequence ID" value="KAK4098084.1"/>
    <property type="molecule type" value="Genomic_DNA"/>
</dbReference>
<dbReference type="PANTHER" id="PTHR23099">
    <property type="entry name" value="TRANSCRIPTIONAL REGULATOR"/>
    <property type="match status" value="1"/>
</dbReference>
<gene>
    <name evidence="3" type="ORF">N658DRAFT_455847</name>
</gene>
<feature type="region of interest" description="Disordered" evidence="1">
    <location>
        <begin position="74"/>
        <end position="134"/>
    </location>
</feature>
<comment type="caution">
    <text evidence="3">The sequence shown here is derived from an EMBL/GenBank/DDBJ whole genome shotgun (WGS) entry which is preliminary data.</text>
</comment>
<dbReference type="CDD" id="cd00084">
    <property type="entry name" value="HMG-box_SF"/>
    <property type="match status" value="1"/>
</dbReference>
<proteinExistence type="predicted"/>
<feature type="region of interest" description="Disordered" evidence="1">
    <location>
        <begin position="427"/>
        <end position="456"/>
    </location>
</feature>
<dbReference type="Proteomes" id="UP001305647">
    <property type="component" value="Unassembled WGS sequence"/>
</dbReference>
<feature type="compositionally biased region" description="Polar residues" evidence="1">
    <location>
        <begin position="219"/>
        <end position="230"/>
    </location>
</feature>
<dbReference type="SUPFAM" id="SSF47095">
    <property type="entry name" value="HMG-box"/>
    <property type="match status" value="1"/>
</dbReference>
<accession>A0AAN6SZ31</accession>
<feature type="compositionally biased region" description="Basic and acidic residues" evidence="1">
    <location>
        <begin position="82"/>
        <end position="108"/>
    </location>
</feature>
<dbReference type="PANTHER" id="PTHR23099:SF0">
    <property type="entry name" value="GERM CELL NUCLEAR ACIDIC PROTEIN"/>
    <property type="match status" value="1"/>
</dbReference>
<dbReference type="InterPro" id="IPR035240">
    <property type="entry name" value="SprT_Zn_ribbon"/>
</dbReference>
<feature type="region of interest" description="Disordered" evidence="1">
    <location>
        <begin position="1"/>
        <end position="61"/>
    </location>
</feature>
<feature type="compositionally biased region" description="Low complexity" evidence="1">
    <location>
        <begin position="433"/>
        <end position="453"/>
    </location>
</feature>
<evidence type="ECO:0000313" key="3">
    <source>
        <dbReference type="EMBL" id="KAK4098084.1"/>
    </source>
</evidence>
<feature type="domain" description="SprT-like" evidence="2">
    <location>
        <begin position="388"/>
        <end position="568"/>
    </location>
</feature>
<feature type="compositionally biased region" description="Acidic residues" evidence="1">
    <location>
        <begin position="162"/>
        <end position="173"/>
    </location>
</feature>
<dbReference type="Pfam" id="PF10263">
    <property type="entry name" value="SprT-like"/>
    <property type="match status" value="1"/>
</dbReference>
<feature type="compositionally biased region" description="Basic and acidic residues" evidence="1">
    <location>
        <begin position="259"/>
        <end position="270"/>
    </location>
</feature>
<keyword evidence="4" id="KW-1185">Reference proteome</keyword>
<organism evidence="3 4">
    <name type="scientific">Parathielavia hyrcaniae</name>
    <dbReference type="NCBI Taxonomy" id="113614"/>
    <lineage>
        <taxon>Eukaryota</taxon>
        <taxon>Fungi</taxon>
        <taxon>Dikarya</taxon>
        <taxon>Ascomycota</taxon>
        <taxon>Pezizomycotina</taxon>
        <taxon>Sordariomycetes</taxon>
        <taxon>Sordariomycetidae</taxon>
        <taxon>Sordariales</taxon>
        <taxon>Chaetomiaceae</taxon>
        <taxon>Parathielavia</taxon>
    </lineage>
</organism>
<dbReference type="GO" id="GO:0005634">
    <property type="term" value="C:nucleus"/>
    <property type="evidence" value="ECO:0007669"/>
    <property type="project" value="TreeGrafter"/>
</dbReference>
<dbReference type="InterPro" id="IPR036910">
    <property type="entry name" value="HMG_box_dom_sf"/>
</dbReference>
<feature type="region of interest" description="Disordered" evidence="1">
    <location>
        <begin position="329"/>
        <end position="373"/>
    </location>
</feature>
<evidence type="ECO:0000256" key="1">
    <source>
        <dbReference type="SAM" id="MobiDB-lite"/>
    </source>
</evidence>
<feature type="region of interest" description="Disordered" evidence="1">
    <location>
        <begin position="148"/>
        <end position="316"/>
    </location>
</feature>
<evidence type="ECO:0000313" key="4">
    <source>
        <dbReference type="Proteomes" id="UP001305647"/>
    </source>
</evidence>
<dbReference type="Pfam" id="PF17283">
    <property type="entry name" value="Zn_ribbon_SprT"/>
    <property type="match status" value="1"/>
</dbReference>
<dbReference type="SMART" id="SM00731">
    <property type="entry name" value="SprT"/>
    <property type="match status" value="1"/>
</dbReference>
<reference evidence="3" key="2">
    <citation type="submission" date="2023-05" db="EMBL/GenBank/DDBJ databases">
        <authorList>
            <consortium name="Lawrence Berkeley National Laboratory"/>
            <person name="Steindorff A."/>
            <person name="Hensen N."/>
            <person name="Bonometti L."/>
            <person name="Westerberg I."/>
            <person name="Brannstrom I.O."/>
            <person name="Guillou S."/>
            <person name="Cros-Aarteil S."/>
            <person name="Calhoun S."/>
            <person name="Haridas S."/>
            <person name="Kuo A."/>
            <person name="Mondo S."/>
            <person name="Pangilinan J."/>
            <person name="Riley R."/>
            <person name="Labutti K."/>
            <person name="Andreopoulos B."/>
            <person name="Lipzen A."/>
            <person name="Chen C."/>
            <person name="Yanf M."/>
            <person name="Daum C."/>
            <person name="Ng V."/>
            <person name="Clum A."/>
            <person name="Ohm R."/>
            <person name="Martin F."/>
            <person name="Silar P."/>
            <person name="Natvig D."/>
            <person name="Lalanne C."/>
            <person name="Gautier V."/>
            <person name="Ament-Velasquez S.L."/>
            <person name="Kruys A."/>
            <person name="Hutchinson M.I."/>
            <person name="Powell A.J."/>
            <person name="Barry K."/>
            <person name="Miller A.N."/>
            <person name="Grigoriev I.V."/>
            <person name="Debuchy R."/>
            <person name="Gladieux P."/>
            <person name="Thoren M.H."/>
            <person name="Johannesson H."/>
        </authorList>
    </citation>
    <scope>NUCLEOTIDE SEQUENCE</scope>
    <source>
        <strain evidence="3">CBS 757.83</strain>
    </source>
</reference>
<dbReference type="GO" id="GO:0006950">
    <property type="term" value="P:response to stress"/>
    <property type="evidence" value="ECO:0007669"/>
    <property type="project" value="UniProtKB-ARBA"/>
</dbReference>